<proteinExistence type="predicted"/>
<feature type="domain" description="Core-binding (CB)" evidence="2">
    <location>
        <begin position="217"/>
        <end position="293"/>
    </location>
</feature>
<feature type="compositionally biased region" description="Basic and acidic residues" evidence="1">
    <location>
        <begin position="52"/>
        <end position="61"/>
    </location>
</feature>
<evidence type="ECO:0000313" key="4">
    <source>
        <dbReference type="Proteomes" id="UP000011713"/>
    </source>
</evidence>
<evidence type="ECO:0000313" key="3">
    <source>
        <dbReference type="EnsemblProtists" id="HpaP807249"/>
    </source>
</evidence>
<evidence type="ECO:0000259" key="2">
    <source>
        <dbReference type="PROSITE" id="PS51900"/>
    </source>
</evidence>
<evidence type="ECO:0000256" key="1">
    <source>
        <dbReference type="SAM" id="MobiDB-lite"/>
    </source>
</evidence>
<protein>
    <recommendedName>
        <fullName evidence="2">Core-binding (CB) domain-containing protein</fullName>
    </recommendedName>
</protein>
<dbReference type="EnsemblProtists" id="HpaT807249">
    <property type="protein sequence ID" value="HpaP807249"/>
    <property type="gene ID" value="HpaG807249"/>
</dbReference>
<dbReference type="AlphaFoldDB" id="M4BLG4"/>
<dbReference type="InterPro" id="IPR044068">
    <property type="entry name" value="CB"/>
</dbReference>
<feature type="region of interest" description="Disordered" evidence="1">
    <location>
        <begin position="349"/>
        <end position="414"/>
    </location>
</feature>
<accession>M4BLG4</accession>
<organism evidence="3 4">
    <name type="scientific">Hyaloperonospora arabidopsidis (strain Emoy2)</name>
    <name type="common">Downy mildew agent</name>
    <name type="synonym">Peronospora arabidopsidis</name>
    <dbReference type="NCBI Taxonomy" id="559515"/>
    <lineage>
        <taxon>Eukaryota</taxon>
        <taxon>Sar</taxon>
        <taxon>Stramenopiles</taxon>
        <taxon>Oomycota</taxon>
        <taxon>Peronosporomycetes</taxon>
        <taxon>Peronosporales</taxon>
        <taxon>Peronosporaceae</taxon>
        <taxon>Hyaloperonospora</taxon>
    </lineage>
</organism>
<reference evidence="3" key="2">
    <citation type="submission" date="2015-06" db="UniProtKB">
        <authorList>
            <consortium name="EnsemblProtists"/>
        </authorList>
    </citation>
    <scope>IDENTIFICATION</scope>
    <source>
        <strain evidence="3">Emoy2</strain>
    </source>
</reference>
<dbReference type="EMBL" id="JH598381">
    <property type="status" value="NOT_ANNOTATED_CDS"/>
    <property type="molecule type" value="Genomic_DNA"/>
</dbReference>
<feature type="compositionally biased region" description="Basic and acidic residues" evidence="1">
    <location>
        <begin position="358"/>
        <end position="369"/>
    </location>
</feature>
<keyword evidence="4" id="KW-1185">Reference proteome</keyword>
<dbReference type="Proteomes" id="UP000011713">
    <property type="component" value="Unassembled WGS sequence"/>
</dbReference>
<reference evidence="4" key="1">
    <citation type="journal article" date="2010" name="Science">
        <title>Signatures of adaptation to obligate biotrophy in the Hyaloperonospora arabidopsidis genome.</title>
        <authorList>
            <person name="Baxter L."/>
            <person name="Tripathy S."/>
            <person name="Ishaque N."/>
            <person name="Boot N."/>
            <person name="Cabral A."/>
            <person name="Kemen E."/>
            <person name="Thines M."/>
            <person name="Ah-Fong A."/>
            <person name="Anderson R."/>
            <person name="Badejoko W."/>
            <person name="Bittner-Eddy P."/>
            <person name="Boore J.L."/>
            <person name="Chibucos M.C."/>
            <person name="Coates M."/>
            <person name="Dehal P."/>
            <person name="Delehaunty K."/>
            <person name="Dong S."/>
            <person name="Downton P."/>
            <person name="Dumas B."/>
            <person name="Fabro G."/>
            <person name="Fronick C."/>
            <person name="Fuerstenberg S.I."/>
            <person name="Fulton L."/>
            <person name="Gaulin E."/>
            <person name="Govers F."/>
            <person name="Hughes L."/>
            <person name="Humphray S."/>
            <person name="Jiang R.H."/>
            <person name="Judelson H."/>
            <person name="Kamoun S."/>
            <person name="Kyung K."/>
            <person name="Meijer H."/>
            <person name="Minx P."/>
            <person name="Morris P."/>
            <person name="Nelson J."/>
            <person name="Phuntumart V."/>
            <person name="Qutob D."/>
            <person name="Rehmany A."/>
            <person name="Rougon-Cardoso A."/>
            <person name="Ryden P."/>
            <person name="Torto-Alalibo T."/>
            <person name="Studholme D."/>
            <person name="Wang Y."/>
            <person name="Win J."/>
            <person name="Wood J."/>
            <person name="Clifton S.W."/>
            <person name="Rogers J."/>
            <person name="Van den Ackerveken G."/>
            <person name="Jones J.D."/>
            <person name="McDowell J.M."/>
            <person name="Beynon J."/>
            <person name="Tyler B.M."/>
        </authorList>
    </citation>
    <scope>NUCLEOTIDE SEQUENCE [LARGE SCALE GENOMIC DNA]</scope>
    <source>
        <strain evidence="4">Emoy2</strain>
    </source>
</reference>
<dbReference type="VEuPathDB" id="FungiDB:HpaG807249"/>
<sequence>MNNSMLCAAKAAEKAAARVNAAVLDDAQPRAADDASSAAAATLPVAPVATDARGESTHANDDGSQVELINSGESDGGSDSKKTPRSPESILAREYEPTKRTRAGSQSHGHYGSLFSSEDEHDDSSPAPDTAHSPSSECGDDLDRRADDSSSTNASVGTTQEALEGIVLRLAPEHKPWVLPERLVNDLSGETSLHHRIPLFDARQIHGLDISASNFRAEEDFYLDAFLNHRWYSDSTKRNKSSLLQAWNDFILSVQHIGRDAWLRKIDTARVRFEKRTLTGAKVRLHKLSREAGISCLTWDDPCLCCFENTQQISREAYSLSLPWAHIASEMRDAIANLQSLYKRHGRVFSDGSSETSDVPRRNGGRDPQRQSSAGREAPSCRATADSRASEQDNSFAAPSRHGGSRYTPRGSVDHRANPLMAVVKARISTPNLLELQAEVGRLQQHVHDLGDHTEEESQERLL</sequence>
<dbReference type="HOGENOM" id="CLU_591164_0_0_1"/>
<name>M4BLG4_HYAAE</name>
<dbReference type="InParanoid" id="M4BLG4"/>
<dbReference type="PROSITE" id="PS51900">
    <property type="entry name" value="CB"/>
    <property type="match status" value="1"/>
</dbReference>
<feature type="region of interest" description="Disordered" evidence="1">
    <location>
        <begin position="27"/>
        <end position="158"/>
    </location>
</feature>
<feature type="compositionally biased region" description="Low complexity" evidence="1">
    <location>
        <begin position="34"/>
        <end position="51"/>
    </location>
</feature>